<reference evidence="2 4" key="1">
    <citation type="submission" date="2016-08" db="EMBL/GenBank/DDBJ databases">
        <title>A novel genetic cassette of butanologenic Thermoanaerobacterium thermosaccharolyticum that directly convert cellulose to butanol.</title>
        <authorList>
            <person name="Li T."/>
            <person name="He J."/>
        </authorList>
    </citation>
    <scope>NUCLEOTIDE SEQUENCE [LARGE SCALE GENOMIC DNA]</scope>
    <source>
        <strain evidence="2 4">TG57</strain>
    </source>
</reference>
<dbReference type="Gene3D" id="2.60.120.460">
    <property type="entry name" value="YjbQ-like"/>
    <property type="match status" value="1"/>
</dbReference>
<dbReference type="PANTHER" id="PTHR30615">
    <property type="entry name" value="UNCHARACTERIZED PROTEIN YJBQ-RELATED"/>
    <property type="match status" value="1"/>
</dbReference>
<sequence>MTILKINTHSRESMIDITEEVKSAIKSSGIKDGICTVFVPHTTAGVTINENADPDVKDDIIRGLDEIIPNIRFKHMEGNSDAHIKSALVGNSANLIVENGEIQLGTWQGIYFCEFDGPRSRKVYIKVI</sequence>
<dbReference type="AlphaFoldDB" id="A0A231VNX2"/>
<organism evidence="3 5">
    <name type="scientific">Thermoanaerobacterium thermosaccharolyticum</name>
    <name type="common">Clostridium thermosaccharolyticum</name>
    <dbReference type="NCBI Taxonomy" id="1517"/>
    <lineage>
        <taxon>Bacteria</taxon>
        <taxon>Bacillati</taxon>
        <taxon>Bacillota</taxon>
        <taxon>Clostridia</taxon>
        <taxon>Thermoanaerobacterales</taxon>
        <taxon>Thermoanaerobacteraceae</taxon>
        <taxon>Thermoanaerobacterium</taxon>
    </lineage>
</organism>
<accession>A0A231VNX2</accession>
<reference evidence="3 5" key="2">
    <citation type="submission" date="2017-06" db="EMBL/GenBank/DDBJ databases">
        <title>Isolation and characterization of a thermophilic and butanogenic Thermoanaerobacterium thermosaccharolyticum M5 capable of efficient degradation of hemicellulose.</title>
        <authorList>
            <person name="Xin F."/>
            <person name="Jiang Y."/>
        </authorList>
    </citation>
    <scope>NUCLEOTIDE SEQUENCE [LARGE SCALE GENOMIC DNA]</scope>
    <source>
        <strain evidence="3 5">M5</strain>
    </source>
</reference>
<dbReference type="GeneID" id="93863420"/>
<dbReference type="Proteomes" id="UP000215301">
    <property type="component" value="Unassembled WGS sequence"/>
</dbReference>
<evidence type="ECO:0000313" key="3">
    <source>
        <dbReference type="EMBL" id="OXT09416.1"/>
    </source>
</evidence>
<evidence type="ECO:0000256" key="1">
    <source>
        <dbReference type="ARBA" id="ARBA00005534"/>
    </source>
</evidence>
<gene>
    <name evidence="3" type="ORF">CE561_00970</name>
    <name evidence="2" type="ORF">Thert_02156</name>
</gene>
<protein>
    <submittedName>
        <fullName evidence="2">Secondary thiamine-phosphate synthase</fullName>
    </submittedName>
</protein>
<dbReference type="InterPro" id="IPR001602">
    <property type="entry name" value="UPF0047_YjbQ-like"/>
</dbReference>
<dbReference type="InterPro" id="IPR035917">
    <property type="entry name" value="YjbQ-like_sf"/>
</dbReference>
<dbReference type="Proteomes" id="UP000214975">
    <property type="component" value="Chromosome"/>
</dbReference>
<dbReference type="EMBL" id="NKHD01000003">
    <property type="protein sequence ID" value="OXT09416.1"/>
    <property type="molecule type" value="Genomic_DNA"/>
</dbReference>
<dbReference type="NCBIfam" id="TIGR00149">
    <property type="entry name" value="TIGR00149_YjbQ"/>
    <property type="match status" value="1"/>
</dbReference>
<dbReference type="PIRSF" id="PIRSF004681">
    <property type="entry name" value="UCP004681"/>
    <property type="match status" value="1"/>
</dbReference>
<comment type="similarity">
    <text evidence="1">Belongs to the UPF0047 family.</text>
</comment>
<dbReference type="SUPFAM" id="SSF111038">
    <property type="entry name" value="YjbQ-like"/>
    <property type="match status" value="1"/>
</dbReference>
<dbReference type="EMBL" id="CP016893">
    <property type="protein sequence ID" value="AST58092.1"/>
    <property type="molecule type" value="Genomic_DNA"/>
</dbReference>
<dbReference type="PANTHER" id="PTHR30615:SF8">
    <property type="entry name" value="UPF0047 PROTEIN C4A8.02C"/>
    <property type="match status" value="1"/>
</dbReference>
<proteinExistence type="inferred from homology"/>
<dbReference type="PROSITE" id="PS01314">
    <property type="entry name" value="UPF0047"/>
    <property type="match status" value="1"/>
</dbReference>
<dbReference type="Pfam" id="PF01894">
    <property type="entry name" value="YjbQ"/>
    <property type="match status" value="1"/>
</dbReference>
<evidence type="ECO:0000313" key="4">
    <source>
        <dbReference type="Proteomes" id="UP000214975"/>
    </source>
</evidence>
<evidence type="ECO:0000313" key="2">
    <source>
        <dbReference type="EMBL" id="AST58092.1"/>
    </source>
</evidence>
<dbReference type="RefSeq" id="WP_013297070.1">
    <property type="nucleotide sequence ID" value="NZ_CP016893.1"/>
</dbReference>
<dbReference type="OMA" id="TWQGIFF"/>
<name>A0A231VNX2_THETR</name>
<evidence type="ECO:0000313" key="5">
    <source>
        <dbReference type="Proteomes" id="UP000215301"/>
    </source>
</evidence>